<dbReference type="EMBL" id="JASBNA010000003">
    <property type="protein sequence ID" value="KAK7694052.1"/>
    <property type="molecule type" value="Genomic_DNA"/>
</dbReference>
<dbReference type="AlphaFoldDB" id="A0AAW0GQ78"/>
<evidence type="ECO:0000313" key="1">
    <source>
        <dbReference type="EMBL" id="KAK7694052.1"/>
    </source>
</evidence>
<protein>
    <submittedName>
        <fullName evidence="1">Uncharacterized protein</fullName>
    </submittedName>
</protein>
<gene>
    <name evidence="1" type="ORF">QCA50_003628</name>
</gene>
<evidence type="ECO:0000313" key="2">
    <source>
        <dbReference type="Proteomes" id="UP001385951"/>
    </source>
</evidence>
<comment type="caution">
    <text evidence="1">The sequence shown here is derived from an EMBL/GenBank/DDBJ whole genome shotgun (WGS) entry which is preliminary data.</text>
</comment>
<dbReference type="Proteomes" id="UP001385951">
    <property type="component" value="Unassembled WGS sequence"/>
</dbReference>
<organism evidence="1 2">
    <name type="scientific">Cerrena zonata</name>
    <dbReference type="NCBI Taxonomy" id="2478898"/>
    <lineage>
        <taxon>Eukaryota</taxon>
        <taxon>Fungi</taxon>
        <taxon>Dikarya</taxon>
        <taxon>Basidiomycota</taxon>
        <taxon>Agaricomycotina</taxon>
        <taxon>Agaricomycetes</taxon>
        <taxon>Polyporales</taxon>
        <taxon>Cerrenaceae</taxon>
        <taxon>Cerrena</taxon>
    </lineage>
</organism>
<sequence>MPPFAQELSARSCLRTVSFPTGSSISCQPRPILPPHDDSMEFLPRENTTQFTSACCLGITDNTLDSFRREVVSNCNSDNLIIAITALAIPLYYLLTTRYTNHNTSV</sequence>
<reference evidence="1 2" key="1">
    <citation type="submission" date="2022-09" db="EMBL/GenBank/DDBJ databases">
        <authorList>
            <person name="Palmer J.M."/>
        </authorList>
    </citation>
    <scope>NUCLEOTIDE SEQUENCE [LARGE SCALE GENOMIC DNA]</scope>
    <source>
        <strain evidence="1 2">DSM 7382</strain>
    </source>
</reference>
<name>A0AAW0GQ78_9APHY</name>
<keyword evidence="2" id="KW-1185">Reference proteome</keyword>
<accession>A0AAW0GQ78</accession>
<proteinExistence type="predicted"/>